<evidence type="ECO:0000313" key="2">
    <source>
        <dbReference type="Proteomes" id="UP000516173"/>
    </source>
</evidence>
<dbReference type="Proteomes" id="UP000516173">
    <property type="component" value="Chromosome"/>
</dbReference>
<keyword evidence="2" id="KW-1185">Reference proteome</keyword>
<protein>
    <submittedName>
        <fullName evidence="1">Uncharacterized protein</fullName>
    </submittedName>
</protein>
<reference evidence="1 2" key="1">
    <citation type="submission" date="2020-08" db="EMBL/GenBank/DDBJ databases">
        <title>Genome Sequencing of Nocardia wallacei strain FMUON74 and assembly.</title>
        <authorList>
            <person name="Toyokawa M."/>
            <person name="Uesaka K."/>
        </authorList>
    </citation>
    <scope>NUCLEOTIDE SEQUENCE [LARGE SCALE GENOMIC DNA]</scope>
    <source>
        <strain evidence="1 2">FMUON74</strain>
    </source>
</reference>
<evidence type="ECO:0000313" key="1">
    <source>
        <dbReference type="EMBL" id="BCK54201.1"/>
    </source>
</evidence>
<dbReference type="RefSeq" id="WP_187687497.1">
    <property type="nucleotide sequence ID" value="NZ_AP023396.1"/>
</dbReference>
<dbReference type="EMBL" id="AP023396">
    <property type="protein sequence ID" value="BCK54201.1"/>
    <property type="molecule type" value="Genomic_DNA"/>
</dbReference>
<accession>A0A7G1KGY9</accession>
<sequence length="122" mass="12855">MVEIAFLVTAVVVLVALVMAYRRGRGGGAARGGSGWNRPQPEVGTLHVTGVSPRPAAQGNQYVTITGTISGPSVGGETVYGRFAWDVNQWPSPGDQIPVEYPPGKPQNWQLGHPGARPYFGG</sequence>
<dbReference type="AlphaFoldDB" id="A0A7G1KGY9"/>
<dbReference type="GeneID" id="80346536"/>
<name>A0A7G1KGY9_9NOCA</name>
<organism evidence="1 2">
    <name type="scientific">Nocardia wallacei</name>
    <dbReference type="NCBI Taxonomy" id="480035"/>
    <lineage>
        <taxon>Bacteria</taxon>
        <taxon>Bacillati</taxon>
        <taxon>Actinomycetota</taxon>
        <taxon>Actinomycetes</taxon>
        <taxon>Mycobacteriales</taxon>
        <taxon>Nocardiaceae</taxon>
        <taxon>Nocardia</taxon>
    </lineage>
</organism>
<dbReference type="KEGG" id="nwl:NWFMUON74_19730"/>
<gene>
    <name evidence="1" type="ORF">NWFMUON74_19730</name>
</gene>
<proteinExistence type="predicted"/>